<organism evidence="2 3">
    <name type="scientific">Roridomyces roridus</name>
    <dbReference type="NCBI Taxonomy" id="1738132"/>
    <lineage>
        <taxon>Eukaryota</taxon>
        <taxon>Fungi</taxon>
        <taxon>Dikarya</taxon>
        <taxon>Basidiomycota</taxon>
        <taxon>Agaricomycotina</taxon>
        <taxon>Agaricomycetes</taxon>
        <taxon>Agaricomycetidae</taxon>
        <taxon>Agaricales</taxon>
        <taxon>Marasmiineae</taxon>
        <taxon>Mycenaceae</taxon>
        <taxon>Roridomyces</taxon>
    </lineage>
</organism>
<gene>
    <name evidence="2" type="ORF">FB45DRAFT_848046</name>
</gene>
<dbReference type="Gene3D" id="1.20.1280.50">
    <property type="match status" value="1"/>
</dbReference>
<feature type="domain" description="F-box" evidence="1">
    <location>
        <begin position="79"/>
        <end position="135"/>
    </location>
</feature>
<dbReference type="SUPFAM" id="SSF81383">
    <property type="entry name" value="F-box domain"/>
    <property type="match status" value="1"/>
</dbReference>
<reference evidence="2" key="1">
    <citation type="submission" date="2023-03" db="EMBL/GenBank/DDBJ databases">
        <title>Massive genome expansion in bonnet fungi (Mycena s.s.) driven by repeated elements and novel gene families across ecological guilds.</title>
        <authorList>
            <consortium name="Lawrence Berkeley National Laboratory"/>
            <person name="Harder C.B."/>
            <person name="Miyauchi S."/>
            <person name="Viragh M."/>
            <person name="Kuo A."/>
            <person name="Thoen E."/>
            <person name="Andreopoulos B."/>
            <person name="Lu D."/>
            <person name="Skrede I."/>
            <person name="Drula E."/>
            <person name="Henrissat B."/>
            <person name="Morin E."/>
            <person name="Kohler A."/>
            <person name="Barry K."/>
            <person name="LaButti K."/>
            <person name="Morin E."/>
            <person name="Salamov A."/>
            <person name="Lipzen A."/>
            <person name="Mereny Z."/>
            <person name="Hegedus B."/>
            <person name="Baldrian P."/>
            <person name="Stursova M."/>
            <person name="Weitz H."/>
            <person name="Taylor A."/>
            <person name="Grigoriev I.V."/>
            <person name="Nagy L.G."/>
            <person name="Martin F."/>
            <person name="Kauserud H."/>
        </authorList>
    </citation>
    <scope>NUCLEOTIDE SEQUENCE</scope>
    <source>
        <strain evidence="2">9284</strain>
    </source>
</reference>
<proteinExistence type="predicted"/>
<dbReference type="EMBL" id="JARKIF010000061">
    <property type="protein sequence ID" value="KAJ7606250.1"/>
    <property type="molecule type" value="Genomic_DNA"/>
</dbReference>
<keyword evidence="3" id="KW-1185">Reference proteome</keyword>
<name>A0AAD7B0F8_9AGAR</name>
<evidence type="ECO:0000313" key="2">
    <source>
        <dbReference type="EMBL" id="KAJ7606250.1"/>
    </source>
</evidence>
<sequence>MARGAFDLVHEHLFKGDTRPLDFEVVSIKRLVSELEARIDTLEAQIHERRPALDLKLMAERDKLFFQARLYKAVIAPVRRLPPELVCEIFSRVPRKTRTLLDETIIPEPPWRLGHICRSWRQIALTYPSLWNSFTLIQAPYLSHYFPRAMIETQLIHAGHAPLHINFDWREEDTQSSFPWDLFLPLCHRWASLRIQLPDIQSAEVFLKSLQVTKGNLPQLEKIEFLIDCDEPWPLQWDLFTTAPRLRDVLITNLGFERYSPQFSIPWAQITRYSGVFSAVQQFDILCSATNLVECSISFDAFHSNLGDVVVELPLLRKLRVEVSGILAHIVAPALENLLVCDAGVEDSTAADAVANFIRRSSCRLRMLVFTAHSPAEAVVSLLTLFASLEHLVVDGICEEDVASLCAVFTAMQSNSNVCPNLRSIALGWYDDQHDWGTAFFRMVQSRPRLHHVRLFCADLDGDLVPERLKEGIQNLEDDGFDVKFLNAQDGEDFLEQLWPQ</sequence>
<dbReference type="Pfam" id="PF12937">
    <property type="entry name" value="F-box-like"/>
    <property type="match status" value="1"/>
</dbReference>
<evidence type="ECO:0000313" key="3">
    <source>
        <dbReference type="Proteomes" id="UP001221142"/>
    </source>
</evidence>
<dbReference type="AlphaFoldDB" id="A0AAD7B0F8"/>
<comment type="caution">
    <text evidence="2">The sequence shown here is derived from an EMBL/GenBank/DDBJ whole genome shotgun (WGS) entry which is preliminary data.</text>
</comment>
<protein>
    <recommendedName>
        <fullName evidence="1">F-box domain-containing protein</fullName>
    </recommendedName>
</protein>
<evidence type="ECO:0000259" key="1">
    <source>
        <dbReference type="Pfam" id="PF12937"/>
    </source>
</evidence>
<dbReference type="Proteomes" id="UP001221142">
    <property type="component" value="Unassembled WGS sequence"/>
</dbReference>
<dbReference type="InterPro" id="IPR036047">
    <property type="entry name" value="F-box-like_dom_sf"/>
</dbReference>
<dbReference type="InterPro" id="IPR001810">
    <property type="entry name" value="F-box_dom"/>
</dbReference>
<accession>A0AAD7B0F8</accession>